<dbReference type="Proteomes" id="UP000187609">
    <property type="component" value="Unassembled WGS sequence"/>
</dbReference>
<keyword evidence="2" id="KW-1185">Reference proteome</keyword>
<sequence length="88" mass="9926">MSLTPRVDSYRCGHECQLKIHGLHLILEGGYMDVKLKKTKVDVSILGGLMMSFLAKRIGLFGIYRTESKLLKKKGLEQEYGGGNWLLL</sequence>
<dbReference type="AlphaFoldDB" id="A0A314L9F2"/>
<dbReference type="Gramene" id="OIT38208">
    <property type="protein sequence ID" value="OIT38208"/>
    <property type="gene ID" value="A4A49_17932"/>
</dbReference>
<accession>A0A314L9F2</accession>
<dbReference type="EMBL" id="MJEQ01000226">
    <property type="protein sequence ID" value="OIT38208.1"/>
    <property type="molecule type" value="Genomic_DNA"/>
</dbReference>
<organism evidence="1 2">
    <name type="scientific">Nicotiana attenuata</name>
    <name type="common">Coyote tobacco</name>
    <dbReference type="NCBI Taxonomy" id="49451"/>
    <lineage>
        <taxon>Eukaryota</taxon>
        <taxon>Viridiplantae</taxon>
        <taxon>Streptophyta</taxon>
        <taxon>Embryophyta</taxon>
        <taxon>Tracheophyta</taxon>
        <taxon>Spermatophyta</taxon>
        <taxon>Magnoliopsida</taxon>
        <taxon>eudicotyledons</taxon>
        <taxon>Gunneridae</taxon>
        <taxon>Pentapetalae</taxon>
        <taxon>asterids</taxon>
        <taxon>lamiids</taxon>
        <taxon>Solanales</taxon>
        <taxon>Solanaceae</taxon>
        <taxon>Nicotianoideae</taxon>
        <taxon>Nicotianeae</taxon>
        <taxon>Nicotiana</taxon>
    </lineage>
</organism>
<comment type="caution">
    <text evidence="1">The sequence shown here is derived from an EMBL/GenBank/DDBJ whole genome shotgun (WGS) entry which is preliminary data.</text>
</comment>
<protein>
    <submittedName>
        <fullName evidence="1">Uncharacterized protein</fullName>
    </submittedName>
</protein>
<reference evidence="1" key="1">
    <citation type="submission" date="2016-11" db="EMBL/GenBank/DDBJ databases">
        <title>The genome of Nicotiana attenuata.</title>
        <authorList>
            <person name="Xu S."/>
            <person name="Brockmoeller T."/>
            <person name="Gaquerel E."/>
            <person name="Navarro A."/>
            <person name="Kuhl H."/>
            <person name="Gase K."/>
            <person name="Ling Z."/>
            <person name="Zhou W."/>
            <person name="Kreitzer C."/>
            <person name="Stanke M."/>
            <person name="Tang H."/>
            <person name="Lyons E."/>
            <person name="Pandey P."/>
            <person name="Pandey S.P."/>
            <person name="Timmermann B."/>
            <person name="Baldwin I.T."/>
        </authorList>
    </citation>
    <scope>NUCLEOTIDE SEQUENCE [LARGE SCALE GENOMIC DNA]</scope>
    <source>
        <strain evidence="1">UT</strain>
    </source>
</reference>
<evidence type="ECO:0000313" key="1">
    <source>
        <dbReference type="EMBL" id="OIT38208.1"/>
    </source>
</evidence>
<name>A0A314L9F2_NICAT</name>
<evidence type="ECO:0000313" key="2">
    <source>
        <dbReference type="Proteomes" id="UP000187609"/>
    </source>
</evidence>
<proteinExistence type="predicted"/>
<gene>
    <name evidence="1" type="ORF">A4A49_17932</name>
</gene>